<proteinExistence type="predicted"/>
<reference evidence="1" key="1">
    <citation type="submission" date="2013-05" db="EMBL/GenBank/DDBJ databases">
        <authorList>
            <person name="Yim A.K.Y."/>
            <person name="Chan T.F."/>
            <person name="Ji K.M."/>
            <person name="Liu X.Y."/>
            <person name="Zhou J.W."/>
            <person name="Li R.Q."/>
            <person name="Yang K.Y."/>
            <person name="Li J."/>
            <person name="Li M."/>
            <person name="Law P.T.W."/>
            <person name="Wu Y.L."/>
            <person name="Cai Z.L."/>
            <person name="Qin H."/>
            <person name="Bao Y."/>
            <person name="Leung R.K.K."/>
            <person name="Ng P.K.S."/>
            <person name="Zou J."/>
            <person name="Zhong X.J."/>
            <person name="Ran P.X."/>
            <person name="Zhong N.S."/>
            <person name="Liu Z.G."/>
            <person name="Tsui S.K.W."/>
        </authorList>
    </citation>
    <scope>NUCLEOTIDE SEQUENCE</scope>
    <source>
        <strain evidence="1">Derf</strain>
        <tissue evidence="1">Whole organism</tissue>
    </source>
</reference>
<evidence type="ECO:0000313" key="1">
    <source>
        <dbReference type="EMBL" id="KAH9518041.1"/>
    </source>
</evidence>
<dbReference type="EMBL" id="ASGP02000003">
    <property type="protein sequence ID" value="KAH9518041.1"/>
    <property type="molecule type" value="Genomic_DNA"/>
</dbReference>
<protein>
    <submittedName>
        <fullName evidence="1">Uncharacterized protein</fullName>
    </submittedName>
</protein>
<evidence type="ECO:0000313" key="2">
    <source>
        <dbReference type="Proteomes" id="UP000790347"/>
    </source>
</evidence>
<gene>
    <name evidence="1" type="ORF">DERF_008644</name>
</gene>
<organism evidence="1 2">
    <name type="scientific">Dermatophagoides farinae</name>
    <name type="common">American house dust mite</name>
    <dbReference type="NCBI Taxonomy" id="6954"/>
    <lineage>
        <taxon>Eukaryota</taxon>
        <taxon>Metazoa</taxon>
        <taxon>Ecdysozoa</taxon>
        <taxon>Arthropoda</taxon>
        <taxon>Chelicerata</taxon>
        <taxon>Arachnida</taxon>
        <taxon>Acari</taxon>
        <taxon>Acariformes</taxon>
        <taxon>Sarcoptiformes</taxon>
        <taxon>Astigmata</taxon>
        <taxon>Psoroptidia</taxon>
        <taxon>Analgoidea</taxon>
        <taxon>Pyroglyphidae</taxon>
        <taxon>Dermatophagoidinae</taxon>
        <taxon>Dermatophagoides</taxon>
    </lineage>
</organism>
<name>A0A922I4X0_DERFA</name>
<sequence length="98" mass="11824">MVCIWPKKKVKERDLLHITVAGLLPFEYTNIYDFVNQISTTKISFNDYYHHVDNNNPEQQQQQQQQQRQQRSFSSFDGRLILVKDFQILLLYVRTFDI</sequence>
<dbReference type="Proteomes" id="UP000790347">
    <property type="component" value="Unassembled WGS sequence"/>
</dbReference>
<dbReference type="AlphaFoldDB" id="A0A922I4X0"/>
<accession>A0A922I4X0</accession>
<keyword evidence="2" id="KW-1185">Reference proteome</keyword>
<comment type="caution">
    <text evidence="1">The sequence shown here is derived from an EMBL/GenBank/DDBJ whole genome shotgun (WGS) entry which is preliminary data.</text>
</comment>
<reference evidence="1" key="2">
    <citation type="journal article" date="2022" name="Res Sq">
        <title>Comparative Genomics Reveals Insights into the Divergent Evolution of Astigmatic Mites and Household Pest Adaptations.</title>
        <authorList>
            <person name="Xiong Q."/>
            <person name="Wan A.T.-Y."/>
            <person name="Liu X.-Y."/>
            <person name="Fung C.S.-H."/>
            <person name="Xiao X."/>
            <person name="Malainual N."/>
            <person name="Hou J."/>
            <person name="Wang L."/>
            <person name="Wang M."/>
            <person name="Yang K."/>
            <person name="Cui Y."/>
            <person name="Leung E."/>
            <person name="Nong W."/>
            <person name="Shin S.-K."/>
            <person name="Au S."/>
            <person name="Jeong K.Y."/>
            <person name="Chew F.T."/>
            <person name="Hui J."/>
            <person name="Leung T.F."/>
            <person name="Tungtrongchitr A."/>
            <person name="Zhong N."/>
            <person name="Liu Z."/>
            <person name="Tsui S."/>
        </authorList>
    </citation>
    <scope>NUCLEOTIDE SEQUENCE</scope>
    <source>
        <strain evidence="1">Derf</strain>
        <tissue evidence="1">Whole organism</tissue>
    </source>
</reference>